<proteinExistence type="predicted"/>
<feature type="region of interest" description="Disordered" evidence="1">
    <location>
        <begin position="121"/>
        <end position="145"/>
    </location>
</feature>
<evidence type="ECO:0000313" key="2">
    <source>
        <dbReference type="EMBL" id="QCE10405.1"/>
    </source>
</evidence>
<accession>A0A4D6NE03</accession>
<keyword evidence="3" id="KW-1185">Reference proteome</keyword>
<organism evidence="2 3">
    <name type="scientific">Vigna unguiculata</name>
    <name type="common">Cowpea</name>
    <dbReference type="NCBI Taxonomy" id="3917"/>
    <lineage>
        <taxon>Eukaryota</taxon>
        <taxon>Viridiplantae</taxon>
        <taxon>Streptophyta</taxon>
        <taxon>Embryophyta</taxon>
        <taxon>Tracheophyta</taxon>
        <taxon>Spermatophyta</taxon>
        <taxon>Magnoliopsida</taxon>
        <taxon>eudicotyledons</taxon>
        <taxon>Gunneridae</taxon>
        <taxon>Pentapetalae</taxon>
        <taxon>rosids</taxon>
        <taxon>fabids</taxon>
        <taxon>Fabales</taxon>
        <taxon>Fabaceae</taxon>
        <taxon>Papilionoideae</taxon>
        <taxon>50 kb inversion clade</taxon>
        <taxon>NPAAA clade</taxon>
        <taxon>indigoferoid/millettioid clade</taxon>
        <taxon>Phaseoleae</taxon>
        <taxon>Vigna</taxon>
    </lineage>
</organism>
<evidence type="ECO:0000256" key="1">
    <source>
        <dbReference type="SAM" id="MobiDB-lite"/>
    </source>
</evidence>
<gene>
    <name evidence="2" type="ORF">DEO72_LG10g1635</name>
</gene>
<protein>
    <submittedName>
        <fullName evidence="2">Uncharacterized protein</fullName>
    </submittedName>
</protein>
<dbReference type="EMBL" id="CP039354">
    <property type="protein sequence ID" value="QCE10405.1"/>
    <property type="molecule type" value="Genomic_DNA"/>
</dbReference>
<dbReference type="AlphaFoldDB" id="A0A4D6NE03"/>
<reference evidence="2 3" key="1">
    <citation type="submission" date="2019-04" db="EMBL/GenBank/DDBJ databases">
        <title>An improved genome assembly and genetic linkage map for asparagus bean, Vigna unguiculata ssp. sesquipedialis.</title>
        <authorList>
            <person name="Xia Q."/>
            <person name="Zhang R."/>
            <person name="Dong Y."/>
        </authorList>
    </citation>
    <scope>NUCLEOTIDE SEQUENCE [LARGE SCALE GENOMIC DNA]</scope>
    <source>
        <tissue evidence="2">Leaf</tissue>
    </source>
</reference>
<dbReference type="Proteomes" id="UP000501690">
    <property type="component" value="Linkage Group LG10"/>
</dbReference>
<name>A0A4D6NE03_VIGUN</name>
<evidence type="ECO:0000313" key="3">
    <source>
        <dbReference type="Proteomes" id="UP000501690"/>
    </source>
</evidence>
<sequence length="278" mass="31598">MVVMREDLVREQNTCSCGFRCARNPNLHLDGCYGVLVWRGWRMKVDHGAACMLVFFYQMKHGAKIGWSFLEKFNSMPNTQMSVEEENKLELIEQLLNYIMLSRGFDYKAWKVDHEKKQKAKVARPSLAATSPAPKRQKVSVASPARNEKTLSLRHLQSWSSLLPRDRSRKCSLPRKFLASHAEAQLFFSSMLRPLPNVQSLWHLDMLGESVKSDFLHTRCDLEMFRKADVIRLDKDNAALVVGGLVAFAERSVEDGVGEQVEVEARGEVDLAVAKADV</sequence>